<comment type="caution">
    <text evidence="2">The sequence shown here is derived from an EMBL/GenBank/DDBJ whole genome shotgun (WGS) entry which is preliminary data.</text>
</comment>
<evidence type="ECO:0000313" key="2">
    <source>
        <dbReference type="EMBL" id="PIN27763.1"/>
    </source>
</evidence>
<sequence length="124" mass="14028">MPNLEGSFSAKEIDGKLNIILRLDVKGKTASELVETISHELALHGSDIDKIISAYEKGGIEAVQKLLTKDPNGDMEHRSLAKQDKKHVGVSNYNQVKRELIKRYPSTKKEFDKEQRKYEGEFGK</sequence>
<dbReference type="AlphaFoldDB" id="A0A2G9IDE9"/>
<evidence type="ECO:0000256" key="1">
    <source>
        <dbReference type="SAM" id="MobiDB-lite"/>
    </source>
</evidence>
<gene>
    <name evidence="2" type="ORF">CUC04_10555</name>
</gene>
<feature type="region of interest" description="Disordered" evidence="1">
    <location>
        <begin position="71"/>
        <end position="92"/>
    </location>
</feature>
<organism evidence="2 3">
    <name type="scientific">Prevotella intermedia</name>
    <dbReference type="NCBI Taxonomy" id="28131"/>
    <lineage>
        <taxon>Bacteria</taxon>
        <taxon>Pseudomonadati</taxon>
        <taxon>Bacteroidota</taxon>
        <taxon>Bacteroidia</taxon>
        <taxon>Bacteroidales</taxon>
        <taxon>Prevotellaceae</taxon>
        <taxon>Prevotella</taxon>
    </lineage>
</organism>
<feature type="compositionally biased region" description="Basic and acidic residues" evidence="1">
    <location>
        <begin position="71"/>
        <end position="87"/>
    </location>
</feature>
<feature type="region of interest" description="Disordered" evidence="1">
    <location>
        <begin position="105"/>
        <end position="124"/>
    </location>
</feature>
<name>A0A2G9IDE9_PREIN</name>
<protein>
    <submittedName>
        <fullName evidence="2">Uncharacterized protein</fullName>
    </submittedName>
</protein>
<reference evidence="2 3" key="1">
    <citation type="submission" date="2017-11" db="EMBL/GenBank/DDBJ databases">
        <title>Genome sequencing of Prevotella intermedia KCOM 2069.</title>
        <authorList>
            <person name="Kook J.-K."/>
            <person name="Park S.-N."/>
            <person name="Lim Y.K."/>
        </authorList>
    </citation>
    <scope>NUCLEOTIDE SEQUENCE [LARGE SCALE GENOMIC DNA]</scope>
    <source>
        <strain evidence="2 3">KCOM 2069</strain>
    </source>
</reference>
<dbReference type="EMBL" id="PESN01000002">
    <property type="protein sequence ID" value="PIN27763.1"/>
    <property type="molecule type" value="Genomic_DNA"/>
</dbReference>
<proteinExistence type="predicted"/>
<dbReference type="Proteomes" id="UP000230500">
    <property type="component" value="Unassembled WGS sequence"/>
</dbReference>
<evidence type="ECO:0000313" key="3">
    <source>
        <dbReference type="Proteomes" id="UP000230500"/>
    </source>
</evidence>
<accession>A0A2G9IDE9</accession>